<dbReference type="InterPro" id="IPR044730">
    <property type="entry name" value="RNase_H-like_dom_plant"/>
</dbReference>
<dbReference type="InterPro" id="IPR053151">
    <property type="entry name" value="RNase_H-like"/>
</dbReference>
<dbReference type="Gene3D" id="3.30.420.10">
    <property type="entry name" value="Ribonuclease H-like superfamily/Ribonuclease H"/>
    <property type="match status" value="1"/>
</dbReference>
<keyword evidence="3" id="KW-1185">Reference proteome</keyword>
<organism evidence="2 3">
    <name type="scientific">Acacia crassicarpa</name>
    <name type="common">northern wattle</name>
    <dbReference type="NCBI Taxonomy" id="499986"/>
    <lineage>
        <taxon>Eukaryota</taxon>
        <taxon>Viridiplantae</taxon>
        <taxon>Streptophyta</taxon>
        <taxon>Embryophyta</taxon>
        <taxon>Tracheophyta</taxon>
        <taxon>Spermatophyta</taxon>
        <taxon>Magnoliopsida</taxon>
        <taxon>eudicotyledons</taxon>
        <taxon>Gunneridae</taxon>
        <taxon>Pentapetalae</taxon>
        <taxon>rosids</taxon>
        <taxon>fabids</taxon>
        <taxon>Fabales</taxon>
        <taxon>Fabaceae</taxon>
        <taxon>Caesalpinioideae</taxon>
        <taxon>mimosoid clade</taxon>
        <taxon>Acacieae</taxon>
        <taxon>Acacia</taxon>
    </lineage>
</organism>
<protein>
    <recommendedName>
        <fullName evidence="1">RNase H type-1 domain-containing protein</fullName>
    </recommendedName>
</protein>
<dbReference type="InterPro" id="IPR002156">
    <property type="entry name" value="RNaseH_domain"/>
</dbReference>
<evidence type="ECO:0000313" key="2">
    <source>
        <dbReference type="EMBL" id="KAK4262866.1"/>
    </source>
</evidence>
<sequence>MVIGSSKAGCGGVLRNNRGEWVIGYTKVIGVCDACSAEEWAVLEGLKLAWDFGVKNVILESDAQELIRRITAPSSHPGSLLFEQIRKMLRREWQVNLRYIPREINRLADALAKLGISRTAVLGNCPARLATWLEQDALGFISY</sequence>
<evidence type="ECO:0000259" key="1">
    <source>
        <dbReference type="PROSITE" id="PS50879"/>
    </source>
</evidence>
<dbReference type="Pfam" id="PF13456">
    <property type="entry name" value="RVT_3"/>
    <property type="match status" value="1"/>
</dbReference>
<dbReference type="PANTHER" id="PTHR47723:SF19">
    <property type="entry name" value="POLYNUCLEOTIDYL TRANSFERASE, RIBONUCLEASE H-LIKE SUPERFAMILY PROTEIN"/>
    <property type="match status" value="1"/>
</dbReference>
<feature type="domain" description="RNase H type-1" evidence="1">
    <location>
        <begin position="1"/>
        <end position="117"/>
    </location>
</feature>
<dbReference type="Proteomes" id="UP001293593">
    <property type="component" value="Unassembled WGS sequence"/>
</dbReference>
<reference evidence="2" key="1">
    <citation type="submission" date="2023-10" db="EMBL/GenBank/DDBJ databases">
        <title>Chromosome-level genome of the transformable northern wattle, Acacia crassicarpa.</title>
        <authorList>
            <person name="Massaro I."/>
            <person name="Sinha N.R."/>
            <person name="Poethig S."/>
            <person name="Leichty A.R."/>
        </authorList>
    </citation>
    <scope>NUCLEOTIDE SEQUENCE</scope>
    <source>
        <strain evidence="2">Acra3RX</strain>
        <tissue evidence="2">Leaf</tissue>
    </source>
</reference>
<dbReference type="PANTHER" id="PTHR47723">
    <property type="entry name" value="OS05G0353850 PROTEIN"/>
    <property type="match status" value="1"/>
</dbReference>
<dbReference type="GO" id="GO:0003676">
    <property type="term" value="F:nucleic acid binding"/>
    <property type="evidence" value="ECO:0007669"/>
    <property type="project" value="InterPro"/>
</dbReference>
<dbReference type="EMBL" id="JAWXYG010000009">
    <property type="protein sequence ID" value="KAK4262866.1"/>
    <property type="molecule type" value="Genomic_DNA"/>
</dbReference>
<accession>A0AAE1J312</accession>
<evidence type="ECO:0000313" key="3">
    <source>
        <dbReference type="Proteomes" id="UP001293593"/>
    </source>
</evidence>
<dbReference type="InterPro" id="IPR012337">
    <property type="entry name" value="RNaseH-like_sf"/>
</dbReference>
<dbReference type="SUPFAM" id="SSF53098">
    <property type="entry name" value="Ribonuclease H-like"/>
    <property type="match status" value="1"/>
</dbReference>
<dbReference type="AlphaFoldDB" id="A0AAE1J312"/>
<proteinExistence type="predicted"/>
<name>A0AAE1J312_9FABA</name>
<dbReference type="InterPro" id="IPR036397">
    <property type="entry name" value="RNaseH_sf"/>
</dbReference>
<dbReference type="CDD" id="cd06222">
    <property type="entry name" value="RNase_H_like"/>
    <property type="match status" value="1"/>
</dbReference>
<dbReference type="PROSITE" id="PS50879">
    <property type="entry name" value="RNASE_H_1"/>
    <property type="match status" value="1"/>
</dbReference>
<dbReference type="GO" id="GO:0004523">
    <property type="term" value="F:RNA-DNA hybrid ribonuclease activity"/>
    <property type="evidence" value="ECO:0007669"/>
    <property type="project" value="InterPro"/>
</dbReference>
<comment type="caution">
    <text evidence="2">The sequence shown here is derived from an EMBL/GenBank/DDBJ whole genome shotgun (WGS) entry which is preliminary data.</text>
</comment>
<gene>
    <name evidence="2" type="ORF">QN277_028366</name>
</gene>